<evidence type="ECO:0000313" key="3">
    <source>
        <dbReference type="Proteomes" id="UP001501758"/>
    </source>
</evidence>
<organism evidence="2 3">
    <name type="scientific">Aquimarina litoralis</name>
    <dbReference type="NCBI Taxonomy" id="584605"/>
    <lineage>
        <taxon>Bacteria</taxon>
        <taxon>Pseudomonadati</taxon>
        <taxon>Bacteroidota</taxon>
        <taxon>Flavobacteriia</taxon>
        <taxon>Flavobacteriales</taxon>
        <taxon>Flavobacteriaceae</taxon>
        <taxon>Aquimarina</taxon>
    </lineage>
</organism>
<sequence>MKTTSYFTFIIICLVSSFTTYAQNDQNTIQIDISNIKSSEGTIRIGLYNSEENFYKKIFKSTKVKSKEGALTVTLENIPAGTYAISLFHDENDNKKLDTNFFKIPKEPYGTSNNAKGSFGPPSWEDAKFSVSNGDVIQSIKL</sequence>
<keyword evidence="1" id="KW-0732">Signal</keyword>
<gene>
    <name evidence="2" type="ORF">GCM10009430_38920</name>
</gene>
<dbReference type="Pfam" id="PF09912">
    <property type="entry name" value="DUF2141"/>
    <property type="match status" value="1"/>
</dbReference>
<accession>A0ABP3UCQ0</accession>
<protein>
    <submittedName>
        <fullName evidence="2">DUF2141 domain-containing protein</fullName>
    </submittedName>
</protein>
<dbReference type="EMBL" id="BAAAGE010000004">
    <property type="protein sequence ID" value="GAA0729121.1"/>
    <property type="molecule type" value="Genomic_DNA"/>
</dbReference>
<dbReference type="InterPro" id="IPR018673">
    <property type="entry name" value="DUF2141"/>
</dbReference>
<evidence type="ECO:0000313" key="2">
    <source>
        <dbReference type="EMBL" id="GAA0729121.1"/>
    </source>
</evidence>
<dbReference type="RefSeq" id="WP_343913926.1">
    <property type="nucleotide sequence ID" value="NZ_BAAAGE010000004.1"/>
</dbReference>
<comment type="caution">
    <text evidence="2">The sequence shown here is derived from an EMBL/GenBank/DDBJ whole genome shotgun (WGS) entry which is preliminary data.</text>
</comment>
<evidence type="ECO:0000256" key="1">
    <source>
        <dbReference type="SAM" id="SignalP"/>
    </source>
</evidence>
<name>A0ABP3UCQ0_9FLAO</name>
<reference evidence="3" key="1">
    <citation type="journal article" date="2019" name="Int. J. Syst. Evol. Microbiol.">
        <title>The Global Catalogue of Microorganisms (GCM) 10K type strain sequencing project: providing services to taxonomists for standard genome sequencing and annotation.</title>
        <authorList>
            <consortium name="The Broad Institute Genomics Platform"/>
            <consortium name="The Broad Institute Genome Sequencing Center for Infectious Disease"/>
            <person name="Wu L."/>
            <person name="Ma J."/>
        </authorList>
    </citation>
    <scope>NUCLEOTIDE SEQUENCE [LARGE SCALE GENOMIC DNA]</scope>
    <source>
        <strain evidence="3">JCM 15974</strain>
    </source>
</reference>
<feature type="chain" id="PRO_5045588783" evidence="1">
    <location>
        <begin position="23"/>
        <end position="142"/>
    </location>
</feature>
<keyword evidence="3" id="KW-1185">Reference proteome</keyword>
<proteinExistence type="predicted"/>
<feature type="signal peptide" evidence="1">
    <location>
        <begin position="1"/>
        <end position="22"/>
    </location>
</feature>
<dbReference type="Proteomes" id="UP001501758">
    <property type="component" value="Unassembled WGS sequence"/>
</dbReference>